<reference evidence="2 3" key="1">
    <citation type="submission" date="2006-01" db="EMBL/GenBank/DDBJ databases">
        <title>Complete sequence of Anaeromyxobacter dehalogenans 2CP-C.</title>
        <authorList>
            <consortium name="US DOE Joint Genome Institute"/>
            <person name="Copeland A."/>
            <person name="Lucas S."/>
            <person name="Lapidus A."/>
            <person name="Barry K."/>
            <person name="Detter J.C."/>
            <person name="Glavina T."/>
            <person name="Hammon N."/>
            <person name="Israni S."/>
            <person name="Pitluck S."/>
            <person name="Brettin T."/>
            <person name="Bruce D."/>
            <person name="Han C."/>
            <person name="Tapia R."/>
            <person name="Gilna P."/>
            <person name="Kiss H."/>
            <person name="Schmutz J."/>
            <person name="Larimer F."/>
            <person name="Land M."/>
            <person name="Kyrpides N."/>
            <person name="Anderson I."/>
            <person name="Sanford R.A."/>
            <person name="Ritalahti K.M."/>
            <person name="Thomas H.S."/>
            <person name="Kirby J.R."/>
            <person name="Zhulin I.B."/>
            <person name="Loeffler F.E."/>
            <person name="Richardson P."/>
        </authorList>
    </citation>
    <scope>NUCLEOTIDE SEQUENCE [LARGE SCALE GENOMIC DNA]</scope>
    <source>
        <strain evidence="2 3">2CP-C</strain>
    </source>
</reference>
<dbReference type="Pfam" id="PF01300">
    <property type="entry name" value="Sua5_yciO_yrdC"/>
    <property type="match status" value="1"/>
</dbReference>
<organism evidence="2 3">
    <name type="scientific">Anaeromyxobacter dehalogenans (strain 2CP-C)</name>
    <dbReference type="NCBI Taxonomy" id="290397"/>
    <lineage>
        <taxon>Bacteria</taxon>
        <taxon>Pseudomonadati</taxon>
        <taxon>Myxococcota</taxon>
        <taxon>Myxococcia</taxon>
        <taxon>Myxococcales</taxon>
        <taxon>Cystobacterineae</taxon>
        <taxon>Anaeromyxobacteraceae</taxon>
        <taxon>Anaeromyxobacter</taxon>
    </lineage>
</organism>
<protein>
    <submittedName>
        <fullName evidence="2">Translation factor SUA5</fullName>
    </submittedName>
</protein>
<dbReference type="eggNOG" id="COG0009">
    <property type="taxonomic scope" value="Bacteria"/>
</dbReference>
<dbReference type="PANTHER" id="PTHR42828">
    <property type="entry name" value="DHBP SYNTHASE RIBB-LIKE ALPHA/BETA DOMAIN-CONTAINING PROTEIN"/>
    <property type="match status" value="1"/>
</dbReference>
<evidence type="ECO:0000313" key="3">
    <source>
        <dbReference type="Proteomes" id="UP000001935"/>
    </source>
</evidence>
<proteinExistence type="predicted"/>
<dbReference type="InterPro" id="IPR017945">
    <property type="entry name" value="DHBP_synth_RibB-like_a/b_dom"/>
</dbReference>
<dbReference type="STRING" id="290397.Adeh_1688"/>
<dbReference type="GO" id="GO:0003725">
    <property type="term" value="F:double-stranded RNA binding"/>
    <property type="evidence" value="ECO:0007669"/>
    <property type="project" value="InterPro"/>
</dbReference>
<dbReference type="Gene3D" id="3.90.870.10">
    <property type="entry name" value="DHBP synthase"/>
    <property type="match status" value="1"/>
</dbReference>
<dbReference type="AlphaFoldDB" id="Q2IIH8"/>
<dbReference type="PANTHER" id="PTHR42828:SF3">
    <property type="entry name" value="THREONYLCARBAMOYL-AMP SYNTHASE"/>
    <property type="match status" value="1"/>
</dbReference>
<sequence>MGARGARLRRGAWGAGGKLLDRGLMPAAPIVEIDPLHPQPRVIERAVSALSSGGVIAYPTDTFYGIGCDLFDKRAIERIYQLKQLPRTHELAFICQDLAEISRYAIVDNAAYRVLRRKVPGPFTFILPATRLVPELVLRRQKTVGIRIPDSPIALELVRRLGHPLISTSAARPDGDVLIDARDIKEELGHGLDLILDAGFRPAEPSSVIDLSGPEPVVVRVGKGDVSDLME</sequence>
<name>Q2IIH8_ANADE</name>
<evidence type="ECO:0000259" key="1">
    <source>
        <dbReference type="PROSITE" id="PS51163"/>
    </source>
</evidence>
<accession>Q2IIH8</accession>
<evidence type="ECO:0000313" key="2">
    <source>
        <dbReference type="EMBL" id="ABC81461.1"/>
    </source>
</evidence>
<dbReference type="Proteomes" id="UP000001935">
    <property type="component" value="Chromosome"/>
</dbReference>
<gene>
    <name evidence="2" type="ordered locus">Adeh_1688</name>
</gene>
<feature type="domain" description="YrdC-like" evidence="1">
    <location>
        <begin position="40"/>
        <end position="224"/>
    </location>
</feature>
<dbReference type="NCBIfam" id="TIGR00057">
    <property type="entry name" value="L-threonylcarbamoyladenylate synthase"/>
    <property type="match status" value="1"/>
</dbReference>
<dbReference type="EMBL" id="CP000251">
    <property type="protein sequence ID" value="ABC81461.1"/>
    <property type="molecule type" value="Genomic_DNA"/>
</dbReference>
<dbReference type="SUPFAM" id="SSF55821">
    <property type="entry name" value="YrdC/RibB"/>
    <property type="match status" value="1"/>
</dbReference>
<dbReference type="InterPro" id="IPR006070">
    <property type="entry name" value="Sua5-like_dom"/>
</dbReference>
<dbReference type="InterPro" id="IPR052532">
    <property type="entry name" value="SUA5_domain"/>
</dbReference>
<dbReference type="KEGG" id="ade:Adeh_1688"/>
<dbReference type="PROSITE" id="PS51163">
    <property type="entry name" value="YRDC"/>
    <property type="match status" value="1"/>
</dbReference>
<dbReference type="HOGENOM" id="CLU_031397_3_0_7"/>